<dbReference type="AlphaFoldDB" id="A0A8J7IS97"/>
<feature type="transmembrane region" description="Helical" evidence="6">
    <location>
        <begin position="30"/>
        <end position="48"/>
    </location>
</feature>
<evidence type="ECO:0000313" key="9">
    <source>
        <dbReference type="Proteomes" id="UP000636888"/>
    </source>
</evidence>
<gene>
    <name evidence="8" type="ORF">JFN93_15430</name>
</gene>
<comment type="subcellular location">
    <subcellularLocation>
        <location evidence="1">Cell membrane</location>
        <topology evidence="1">Multi-pass membrane protein</topology>
    </subcellularLocation>
</comment>
<proteinExistence type="predicted"/>
<protein>
    <submittedName>
        <fullName evidence="8">DUF4040 domain-containing protein</fullName>
    </submittedName>
</protein>
<sequence length="79" mass="8057">MALEVLAFVLVAAAATGVVATRDPLPQSMAASLFGLLLSVLFMVLQAPDVALSEIVVGAVAYPLMVLLTVTKTTAKGAQ</sequence>
<evidence type="ECO:0000256" key="5">
    <source>
        <dbReference type="ARBA" id="ARBA00023136"/>
    </source>
</evidence>
<dbReference type="EMBL" id="JAEMHM010000012">
    <property type="protein sequence ID" value="MBJ6726109.1"/>
    <property type="molecule type" value="Genomic_DNA"/>
</dbReference>
<keyword evidence="4 6" id="KW-1133">Transmembrane helix</keyword>
<feature type="transmembrane region" description="Helical" evidence="6">
    <location>
        <begin position="55"/>
        <end position="75"/>
    </location>
</feature>
<name>A0A8J7IS97_9BACT</name>
<comment type="caution">
    <text evidence="8">The sequence shown here is derived from an EMBL/GenBank/DDBJ whole genome shotgun (WGS) entry which is preliminary data.</text>
</comment>
<evidence type="ECO:0000256" key="1">
    <source>
        <dbReference type="ARBA" id="ARBA00004651"/>
    </source>
</evidence>
<keyword evidence="5 6" id="KW-0472">Membrane</keyword>
<evidence type="ECO:0000259" key="7">
    <source>
        <dbReference type="Pfam" id="PF13244"/>
    </source>
</evidence>
<dbReference type="InterPro" id="IPR025383">
    <property type="entry name" value="MrpA_C/MbhD"/>
</dbReference>
<keyword evidence="9" id="KW-1185">Reference proteome</keyword>
<dbReference type="Proteomes" id="UP000636888">
    <property type="component" value="Unassembled WGS sequence"/>
</dbReference>
<feature type="domain" description="MrpA C-terminal/MbhD" evidence="7">
    <location>
        <begin position="9"/>
        <end position="73"/>
    </location>
</feature>
<dbReference type="Pfam" id="PF13244">
    <property type="entry name" value="MbhD"/>
    <property type="match status" value="1"/>
</dbReference>
<evidence type="ECO:0000256" key="6">
    <source>
        <dbReference type="SAM" id="Phobius"/>
    </source>
</evidence>
<organism evidence="8 9">
    <name type="scientific">Geomesophilobacter sediminis</name>
    <dbReference type="NCBI Taxonomy" id="2798584"/>
    <lineage>
        <taxon>Bacteria</taxon>
        <taxon>Pseudomonadati</taxon>
        <taxon>Thermodesulfobacteriota</taxon>
        <taxon>Desulfuromonadia</taxon>
        <taxon>Geobacterales</taxon>
        <taxon>Geobacteraceae</taxon>
        <taxon>Geomesophilobacter</taxon>
    </lineage>
</organism>
<evidence type="ECO:0000256" key="2">
    <source>
        <dbReference type="ARBA" id="ARBA00022475"/>
    </source>
</evidence>
<evidence type="ECO:0000256" key="4">
    <source>
        <dbReference type="ARBA" id="ARBA00022989"/>
    </source>
</evidence>
<dbReference type="GO" id="GO:0005886">
    <property type="term" value="C:plasma membrane"/>
    <property type="evidence" value="ECO:0007669"/>
    <property type="project" value="UniProtKB-SubCell"/>
</dbReference>
<keyword evidence="3 6" id="KW-0812">Transmembrane</keyword>
<evidence type="ECO:0000313" key="8">
    <source>
        <dbReference type="EMBL" id="MBJ6726109.1"/>
    </source>
</evidence>
<accession>A0A8J7IS97</accession>
<reference evidence="8" key="1">
    <citation type="submission" date="2020-12" db="EMBL/GenBank/DDBJ databases">
        <title>Geomonas sp. Red875, isolated from river sediment.</title>
        <authorList>
            <person name="Xu Z."/>
            <person name="Zhang Z."/>
            <person name="Masuda Y."/>
            <person name="Itoh H."/>
            <person name="Senoo K."/>
        </authorList>
    </citation>
    <scope>NUCLEOTIDE SEQUENCE</scope>
    <source>
        <strain evidence="8">Red875</strain>
    </source>
</reference>
<keyword evidence="2" id="KW-1003">Cell membrane</keyword>
<evidence type="ECO:0000256" key="3">
    <source>
        <dbReference type="ARBA" id="ARBA00022692"/>
    </source>
</evidence>